<dbReference type="AlphaFoldDB" id="A0A392SJH2"/>
<sequence length="39" mass="4241">TESGGKLDALRPADLNRSGASKKQREQELNTVGNTRKDV</sequence>
<feature type="non-terminal residue" evidence="2">
    <location>
        <position position="1"/>
    </location>
</feature>
<evidence type="ECO:0000313" key="2">
    <source>
        <dbReference type="EMBL" id="MCI49023.1"/>
    </source>
</evidence>
<name>A0A392SJH2_9FABA</name>
<feature type="compositionally biased region" description="Polar residues" evidence="1">
    <location>
        <begin position="29"/>
        <end position="39"/>
    </location>
</feature>
<feature type="region of interest" description="Disordered" evidence="1">
    <location>
        <begin position="1"/>
        <end position="39"/>
    </location>
</feature>
<proteinExistence type="predicted"/>
<evidence type="ECO:0000313" key="3">
    <source>
        <dbReference type="Proteomes" id="UP000265520"/>
    </source>
</evidence>
<comment type="caution">
    <text evidence="2">The sequence shown here is derived from an EMBL/GenBank/DDBJ whole genome shotgun (WGS) entry which is preliminary data.</text>
</comment>
<reference evidence="2 3" key="1">
    <citation type="journal article" date="2018" name="Front. Plant Sci.">
        <title>Red Clover (Trifolium pratense) and Zigzag Clover (T. medium) - A Picture of Genomic Similarities and Differences.</title>
        <authorList>
            <person name="Dluhosova J."/>
            <person name="Istvanek J."/>
            <person name="Nedelnik J."/>
            <person name="Repkova J."/>
        </authorList>
    </citation>
    <scope>NUCLEOTIDE SEQUENCE [LARGE SCALE GENOMIC DNA]</scope>
    <source>
        <strain evidence="3">cv. 10/8</strain>
        <tissue evidence="2">Leaf</tissue>
    </source>
</reference>
<organism evidence="2 3">
    <name type="scientific">Trifolium medium</name>
    <dbReference type="NCBI Taxonomy" id="97028"/>
    <lineage>
        <taxon>Eukaryota</taxon>
        <taxon>Viridiplantae</taxon>
        <taxon>Streptophyta</taxon>
        <taxon>Embryophyta</taxon>
        <taxon>Tracheophyta</taxon>
        <taxon>Spermatophyta</taxon>
        <taxon>Magnoliopsida</taxon>
        <taxon>eudicotyledons</taxon>
        <taxon>Gunneridae</taxon>
        <taxon>Pentapetalae</taxon>
        <taxon>rosids</taxon>
        <taxon>fabids</taxon>
        <taxon>Fabales</taxon>
        <taxon>Fabaceae</taxon>
        <taxon>Papilionoideae</taxon>
        <taxon>50 kb inversion clade</taxon>
        <taxon>NPAAA clade</taxon>
        <taxon>Hologalegina</taxon>
        <taxon>IRL clade</taxon>
        <taxon>Trifolieae</taxon>
        <taxon>Trifolium</taxon>
    </lineage>
</organism>
<evidence type="ECO:0000256" key="1">
    <source>
        <dbReference type="SAM" id="MobiDB-lite"/>
    </source>
</evidence>
<dbReference type="Proteomes" id="UP000265520">
    <property type="component" value="Unassembled WGS sequence"/>
</dbReference>
<keyword evidence="3" id="KW-1185">Reference proteome</keyword>
<protein>
    <submittedName>
        <fullName evidence="2">Uncharacterized protein</fullName>
    </submittedName>
</protein>
<dbReference type="EMBL" id="LXQA010394724">
    <property type="protein sequence ID" value="MCI49023.1"/>
    <property type="molecule type" value="Genomic_DNA"/>
</dbReference>
<accession>A0A392SJH2</accession>